<dbReference type="RefSeq" id="WP_243491515.1">
    <property type="nucleotide sequence ID" value="NZ_CP063361.1"/>
</dbReference>
<keyword evidence="3" id="KW-1185">Reference proteome</keyword>
<dbReference type="InterPro" id="IPR011990">
    <property type="entry name" value="TPR-like_helical_dom_sf"/>
</dbReference>
<proteinExistence type="predicted"/>
<feature type="region of interest" description="Disordered" evidence="1">
    <location>
        <begin position="593"/>
        <end position="618"/>
    </location>
</feature>
<dbReference type="Gene3D" id="1.25.40.10">
    <property type="entry name" value="Tetratricopeptide repeat domain"/>
    <property type="match status" value="1"/>
</dbReference>
<organism evidence="2 3">
    <name type="scientific">Massilia violaceinigra</name>
    <dbReference type="NCBI Taxonomy" id="2045208"/>
    <lineage>
        <taxon>Bacteria</taxon>
        <taxon>Pseudomonadati</taxon>
        <taxon>Pseudomonadota</taxon>
        <taxon>Betaproteobacteria</taxon>
        <taxon>Burkholderiales</taxon>
        <taxon>Oxalobacteraceae</taxon>
        <taxon>Telluria group</taxon>
        <taxon>Massilia</taxon>
    </lineage>
</organism>
<dbReference type="Proteomes" id="UP000831532">
    <property type="component" value="Chromosome"/>
</dbReference>
<protein>
    <submittedName>
        <fullName evidence="2">WG repeat-containing protein</fullName>
    </submittedName>
</protein>
<accession>A0ABY4A9L2</accession>
<dbReference type="InterPro" id="IPR032774">
    <property type="entry name" value="WG_beta_rep"/>
</dbReference>
<dbReference type="SUPFAM" id="SSF48452">
    <property type="entry name" value="TPR-like"/>
    <property type="match status" value="1"/>
</dbReference>
<name>A0ABY4A9L2_9BURK</name>
<feature type="compositionally biased region" description="Acidic residues" evidence="1">
    <location>
        <begin position="595"/>
        <end position="616"/>
    </location>
</feature>
<dbReference type="SUPFAM" id="SSF69360">
    <property type="entry name" value="Cell wall binding repeat"/>
    <property type="match status" value="1"/>
</dbReference>
<evidence type="ECO:0000313" key="2">
    <source>
        <dbReference type="EMBL" id="UOD30281.1"/>
    </source>
</evidence>
<dbReference type="Pfam" id="PF14903">
    <property type="entry name" value="WG_beta_rep"/>
    <property type="match status" value="2"/>
</dbReference>
<sequence>MTITAAFIRNYFVPANQEPDLLVLDAGRVYVPAPGIGDVIGEFTDDGQGGGIAAARAVNGMWGYINTRAEWIVAPTLDNAHTFVDNGLARFCDAGLWGFVNLAGERVIAAQYAEAQGFSHGLAAVKISEGQWRYIDCQGRSAFDGVFAHAGKFSACGLAAAAPGEDQPWGYIDRQGQWAIAPQFYRAWAFSAGGTAPAGASQEKWGLIDTGGHWIMPASRGFIRPFNDDGYAFFSGFGSGDEAQGYLDARGVKVISGQWVSHNMRAGVAKNGDRGFVNADGPMTFPVELRWVRKFDASGYALARTSDFAPGANARPVAAVWGFAHRDGRFVPAPEDALEPLTLDGFIPDSESGTPLTPFLMRDGRIHLLDSEARTALVWQHEDCAGGACAVLSDHAGRVLWRGAPCDALAGYPPFFVLPPDSFLVPLGAFEQIPGYAASLLDEIERELHSFVESPGDAHWMAARTRISRRLVRVYLSEPHNTEYDFLGPVRARASGMAHERIIAALEERFGPGDTDPDLAGAGERTDSIGWPVQLRHALATPHSSTDDANRLWIAIYVDNGSDDADAWFDIWMDCGPSIETLETASAVGIAQQECTDDDDYDDDVEDEDDEQEDEVPAATPYEQWIAAVKRRGYAIEEVPTELMDDVLCDTALAHGSDTLLYLPARWQTPERLASLIRKNVYSALRIPPACMTAAGLSLARSLYATDTDWQEADAAASTVPEYLNDYSIREVWGCLLDYEQCLRAVREHASLASMPRWLRTPELEAIALDNDIGDIRWLDKSDITPGLVRRALSDPETDAVRYIPAALLTTEMCLLAVRTEARALRSMAPALRTAEICAAALATDPYIVADVPEAVREAAATLLIDEDLGSSSALSENRNFSKWHKLRAWIKSWQKDYQGAIADATLALQAIPDSADARYILADAFRETGEHDAAAREAFLVLSLDNDYSEEFDRNASTYWLRALAKRAVNHLDDATLLAQVAANPGALAGMPRWRVTRAMVDLAVGADPATVAFVPKRLMTQPLYALALARNVKQFKQIPAAFKDEAFCLAAVRHSSFGLYYVPEARRTLALCIAAVRDSRTALDYVPAALLDEVARATGVGRS</sequence>
<dbReference type="PANTHER" id="PTHR37841:SF1">
    <property type="entry name" value="DUF3298 DOMAIN-CONTAINING PROTEIN"/>
    <property type="match status" value="1"/>
</dbReference>
<evidence type="ECO:0000313" key="3">
    <source>
        <dbReference type="Proteomes" id="UP000831532"/>
    </source>
</evidence>
<evidence type="ECO:0000256" key="1">
    <source>
        <dbReference type="SAM" id="MobiDB-lite"/>
    </source>
</evidence>
<dbReference type="EMBL" id="CP063361">
    <property type="protein sequence ID" value="UOD30281.1"/>
    <property type="molecule type" value="Genomic_DNA"/>
</dbReference>
<reference evidence="2 3" key="1">
    <citation type="submission" date="2020-10" db="EMBL/GenBank/DDBJ databases">
        <title>Genome analysis of Massilia species.</title>
        <authorList>
            <person name="Jung D.-H."/>
        </authorList>
    </citation>
    <scope>NUCLEOTIDE SEQUENCE [LARGE SCALE GENOMIC DNA]</scope>
    <source>
        <strain evidence="3">sipir</strain>
    </source>
</reference>
<dbReference type="PANTHER" id="PTHR37841">
    <property type="entry name" value="GLR2918 PROTEIN"/>
    <property type="match status" value="1"/>
</dbReference>
<gene>
    <name evidence="2" type="ORF">INH39_00515</name>
</gene>